<gene>
    <name evidence="2" type="ORF">Kuja_0330</name>
</gene>
<protein>
    <recommendedName>
        <fullName evidence="1">TET-Associated Glycosyltransferase domain-containing protein</fullName>
    </recommendedName>
</protein>
<dbReference type="Proteomes" id="UP000433471">
    <property type="component" value="Segment"/>
</dbReference>
<dbReference type="InterPro" id="IPR049100">
    <property type="entry name" value="TAGT"/>
</dbReference>
<evidence type="ECO:0000313" key="2">
    <source>
        <dbReference type="EMBL" id="QGZ16024.1"/>
    </source>
</evidence>
<evidence type="ECO:0000259" key="1">
    <source>
        <dbReference type="Pfam" id="PF20691"/>
    </source>
</evidence>
<evidence type="ECO:0000313" key="3">
    <source>
        <dbReference type="Proteomes" id="UP000433471"/>
    </source>
</evidence>
<dbReference type="Pfam" id="PF20691">
    <property type="entry name" value="TAGT"/>
    <property type="match status" value="1"/>
</dbReference>
<sequence>MKKSIWVKVQDQAALDVLSEHFKVKLTEWSYKLFLSPSGIKVENKQIKKTQPKMTFLKPCPKLTLSKTTKLHWAGMPEHTYGEEPDFTQIEIVYDDKNYDYDYFSSLLDQPVTDSVVTYRYPTVDRDISSYRVVGGPRQGQFPIYVISKGRSDCCATSKFLTLMEVYHSVVVEPQEYDLYVERVQSEYATIIQLDMTYKENYDACDDLGNSIPKGSGGARNFCWDHSIKNGYAWHWLMDDNTTTGFFWRLNHFKYKVRTGAFFKALEDWVLRYENIGIAGLHYACFRVAGQAAPPYTPNTRIYSYLLIRNDIPFRWRGRYNEDTILSLDVLKAGWCTVQFNTFLAGKAATQTVKGGNTDDLYKPNGTLPKSEMLVRLHPDVSEVKWRFNRWHHIVDYSVFKNELKYKPEFEHLHGKDDLDNYGMVIINTEETENTDSRSYLEEKYLGKKNEA</sequence>
<accession>A0A6B9J7M2</accession>
<name>A0A6B9J7M2_9CAUD</name>
<organism evidence="2 3">
    <name type="scientific">Vibrio phage vB_VchM_Kuja</name>
    <dbReference type="NCBI Taxonomy" id="2686437"/>
    <lineage>
        <taxon>Viruses</taxon>
        <taxon>Duplodnaviria</taxon>
        <taxon>Heunggongvirae</taxon>
        <taxon>Uroviricota</taxon>
        <taxon>Caudoviricetes</taxon>
        <taxon>Pantevenvirales</taxon>
        <taxon>Ackermannviridae</taxon>
        <taxon>Kujavirus</taxon>
        <taxon>Kujavirus kuja</taxon>
    </lineage>
</organism>
<dbReference type="EMBL" id="MN718199">
    <property type="protein sequence ID" value="QGZ16024.1"/>
    <property type="molecule type" value="Genomic_DNA"/>
</dbReference>
<proteinExistence type="predicted"/>
<reference evidence="2 3" key="1">
    <citation type="submission" date="2019-11" db="EMBL/GenBank/DDBJ databases">
        <title>Characterization of a novel member of the family Ackermannviridae.</title>
        <authorList>
            <person name="Maina A.N."/>
            <person name="Mwaura F.B."/>
            <person name="Jumba M."/>
        </authorList>
    </citation>
    <scope>NUCLEOTIDE SEQUENCE [LARGE SCALE GENOMIC DNA]</scope>
</reference>
<keyword evidence="3" id="KW-1185">Reference proteome</keyword>
<feature type="domain" description="TET-Associated Glycosyltransferase" evidence="1">
    <location>
        <begin position="142"/>
        <end position="356"/>
    </location>
</feature>